<evidence type="ECO:0000256" key="1">
    <source>
        <dbReference type="SAM" id="MobiDB-lite"/>
    </source>
</evidence>
<dbReference type="InterPro" id="IPR036514">
    <property type="entry name" value="SGNH_hydro_sf"/>
</dbReference>
<dbReference type="EMBL" id="JANFLP010000006">
    <property type="protein sequence ID" value="MCQ1949417.1"/>
    <property type="molecule type" value="Genomic_DNA"/>
</dbReference>
<dbReference type="GO" id="GO:0016787">
    <property type="term" value="F:hydrolase activity"/>
    <property type="evidence" value="ECO:0007669"/>
    <property type="project" value="UniProtKB-KW"/>
</dbReference>
<protein>
    <submittedName>
        <fullName evidence="4">SGNH/GDSL hydrolase family protein</fullName>
    </submittedName>
</protein>
<feature type="signal peptide" evidence="2">
    <location>
        <begin position="1"/>
        <end position="31"/>
    </location>
</feature>
<evidence type="ECO:0000256" key="2">
    <source>
        <dbReference type="SAM" id="SignalP"/>
    </source>
</evidence>
<organism evidence="4 5">
    <name type="scientific">Arthrobacter jinronghuae</name>
    <dbReference type="NCBI Taxonomy" id="2964609"/>
    <lineage>
        <taxon>Bacteria</taxon>
        <taxon>Bacillati</taxon>
        <taxon>Actinomycetota</taxon>
        <taxon>Actinomycetes</taxon>
        <taxon>Micrococcales</taxon>
        <taxon>Micrococcaceae</taxon>
        <taxon>Arthrobacter</taxon>
    </lineage>
</organism>
<dbReference type="InterPro" id="IPR051532">
    <property type="entry name" value="Ester_Hydrolysis_Enzymes"/>
</dbReference>
<proteinExistence type="predicted"/>
<sequence>MRGKATRKWARGALAAAVSAVLLLAAAPAVRPDPGAGGTASVLPAGGAASAEASPEPAVIRPSETAPPAAPAAGSLVYMPQTGRTMSVVPGVEDSALVIGDSQAGPDTWVGQGLEQAGYPAIIRGAGGTGYVQGNGSVAGYARALEAHQWLLPWGTPRLIVLQGGGNDTAHPAADIRTEALRLIGDLRQSYPSVRIVMVGVIGDGTGRRSEVDGVLAAVAAEQGIDFLTPGDWWARYGLNGQLRPDGRHLSPEGHRVAAGVFARELARMMPPAVPQARPYHAVP</sequence>
<dbReference type="Pfam" id="PF13472">
    <property type="entry name" value="Lipase_GDSL_2"/>
    <property type="match status" value="1"/>
</dbReference>
<dbReference type="PANTHER" id="PTHR30383">
    <property type="entry name" value="THIOESTERASE 1/PROTEASE 1/LYSOPHOSPHOLIPASE L1"/>
    <property type="match status" value="1"/>
</dbReference>
<gene>
    <name evidence="4" type="ORF">NNX28_05660</name>
</gene>
<keyword evidence="2" id="KW-0732">Signal</keyword>
<reference evidence="4 5" key="1">
    <citation type="submission" date="2022-07" db="EMBL/GenBank/DDBJ databases">
        <title>Novel species in genus Arthrobacter.</title>
        <authorList>
            <person name="Liu Y."/>
        </authorList>
    </citation>
    <scope>NUCLEOTIDE SEQUENCE [LARGE SCALE GENOMIC DNA]</scope>
    <source>
        <strain evidence="5">zg-Y859</strain>
    </source>
</reference>
<dbReference type="SUPFAM" id="SSF52266">
    <property type="entry name" value="SGNH hydrolase"/>
    <property type="match status" value="1"/>
</dbReference>
<dbReference type="Gene3D" id="3.40.50.1110">
    <property type="entry name" value="SGNH hydrolase"/>
    <property type="match status" value="1"/>
</dbReference>
<feature type="domain" description="SGNH hydrolase-type esterase" evidence="3">
    <location>
        <begin position="101"/>
        <end position="257"/>
    </location>
</feature>
<accession>A0ABT1NNW1</accession>
<evidence type="ECO:0000313" key="4">
    <source>
        <dbReference type="EMBL" id="MCQ1949417.1"/>
    </source>
</evidence>
<dbReference type="Proteomes" id="UP001206924">
    <property type="component" value="Unassembled WGS sequence"/>
</dbReference>
<feature type="chain" id="PRO_5045563479" evidence="2">
    <location>
        <begin position="32"/>
        <end position="284"/>
    </location>
</feature>
<evidence type="ECO:0000313" key="5">
    <source>
        <dbReference type="Proteomes" id="UP001206924"/>
    </source>
</evidence>
<comment type="caution">
    <text evidence="4">The sequence shown here is derived from an EMBL/GenBank/DDBJ whole genome shotgun (WGS) entry which is preliminary data.</text>
</comment>
<keyword evidence="5" id="KW-1185">Reference proteome</keyword>
<dbReference type="RefSeq" id="WP_255865101.1">
    <property type="nucleotide sequence ID" value="NZ_CP104263.1"/>
</dbReference>
<dbReference type="InterPro" id="IPR013830">
    <property type="entry name" value="SGNH_hydro"/>
</dbReference>
<dbReference type="CDD" id="cd00229">
    <property type="entry name" value="SGNH_hydrolase"/>
    <property type="match status" value="1"/>
</dbReference>
<feature type="compositionally biased region" description="Low complexity" evidence="1">
    <location>
        <begin position="45"/>
        <end position="58"/>
    </location>
</feature>
<keyword evidence="4" id="KW-0378">Hydrolase</keyword>
<feature type="region of interest" description="Disordered" evidence="1">
    <location>
        <begin position="33"/>
        <end position="72"/>
    </location>
</feature>
<evidence type="ECO:0000259" key="3">
    <source>
        <dbReference type="Pfam" id="PF13472"/>
    </source>
</evidence>
<name>A0ABT1NNW1_9MICC</name>